<name>A0A8S5MME2_9CAUD</name>
<organism evidence="1">
    <name type="scientific">Podoviridae sp. ctlpi2</name>
    <dbReference type="NCBI Taxonomy" id="2826574"/>
    <lineage>
        <taxon>Viruses</taxon>
        <taxon>Duplodnaviria</taxon>
        <taxon>Heunggongvirae</taxon>
        <taxon>Uroviricota</taxon>
        <taxon>Caudoviricetes</taxon>
    </lineage>
</organism>
<evidence type="ECO:0000313" key="1">
    <source>
        <dbReference type="EMBL" id="DAD83107.1"/>
    </source>
</evidence>
<proteinExistence type="predicted"/>
<dbReference type="EMBL" id="BK014928">
    <property type="protein sequence ID" value="DAD83107.1"/>
    <property type="molecule type" value="Genomic_DNA"/>
</dbReference>
<accession>A0A8S5MME2</accession>
<reference evidence="1" key="1">
    <citation type="journal article" date="2021" name="Proc. Natl. Acad. Sci. U.S.A.">
        <title>A Catalog of Tens of Thousands of Viruses from Human Metagenomes Reveals Hidden Associations with Chronic Diseases.</title>
        <authorList>
            <person name="Tisza M.J."/>
            <person name="Buck C.B."/>
        </authorList>
    </citation>
    <scope>NUCLEOTIDE SEQUENCE</scope>
    <source>
        <strain evidence="1">Ctlpi2</strain>
    </source>
</reference>
<sequence length="163" mass="17671">MNCCKTTTNSAPRCFTPLVAICDTTGYLSLDLGLCDPCNAPPAALALMQGGCKEYEVVCDDPDPIPTCGSCPPRPNPYGNLRVVEKPRLTVVYPLHEVNTKGEAVFVLDDELKKLGYGRLNGVLLYGDPKNWTLGARFDVDYHSTVSAINSINAEARYAPEVC</sequence>
<protein>
    <submittedName>
        <fullName evidence="1">Uncharacterized protein</fullName>
    </submittedName>
</protein>